<organism evidence="1 2">
    <name type="scientific">Mycobacterium ulcerans str. Harvey</name>
    <dbReference type="NCBI Taxonomy" id="1299332"/>
    <lineage>
        <taxon>Bacteria</taxon>
        <taxon>Bacillati</taxon>
        <taxon>Actinomycetota</taxon>
        <taxon>Actinomycetes</taxon>
        <taxon>Mycobacteriales</taxon>
        <taxon>Mycobacteriaceae</taxon>
        <taxon>Mycobacterium</taxon>
        <taxon>Mycobacterium ulcerans group</taxon>
    </lineage>
</organism>
<proteinExistence type="predicted"/>
<sequence length="38" mass="3961">MEAIGVDDPALDAEVIAIADAASVRWAGRVPVGNHFAR</sequence>
<gene>
    <name evidence="1" type="ORF">I551_9134</name>
</gene>
<protein>
    <submittedName>
        <fullName evidence="1">Uncharacterized protein</fullName>
    </submittedName>
</protein>
<keyword evidence="2" id="KW-1185">Reference proteome</keyword>
<evidence type="ECO:0000313" key="2">
    <source>
        <dbReference type="Proteomes" id="UP000020681"/>
    </source>
</evidence>
<dbReference type="EMBL" id="JAOL01000056">
    <property type="protein sequence ID" value="EUA93589.1"/>
    <property type="molecule type" value="Genomic_DNA"/>
</dbReference>
<evidence type="ECO:0000313" key="1">
    <source>
        <dbReference type="EMBL" id="EUA93589.1"/>
    </source>
</evidence>
<accession>A0ABN0R9P0</accession>
<name>A0ABN0R9P0_MYCUL</name>
<reference evidence="1 2" key="1">
    <citation type="submission" date="2014-01" db="EMBL/GenBank/DDBJ databases">
        <authorList>
            <person name="Dobos K."/>
            <person name="Lenaerts A."/>
            <person name="Ordway D."/>
            <person name="DeGroote M.A."/>
            <person name="Parker T."/>
            <person name="Sizemore C."/>
            <person name="Tallon L.J."/>
            <person name="Sadzewicz L.K."/>
            <person name="Sengamalay N."/>
            <person name="Fraser C.M."/>
            <person name="Hine E."/>
            <person name="Shefchek K.A."/>
            <person name="Das S.P."/>
            <person name="Tettelin H."/>
        </authorList>
    </citation>
    <scope>NUCLEOTIDE SEQUENCE [LARGE SCALE GENOMIC DNA]</scope>
    <source>
        <strain evidence="1 2">Harvey</strain>
    </source>
</reference>
<dbReference type="Proteomes" id="UP000020681">
    <property type="component" value="Unassembled WGS sequence"/>
</dbReference>
<comment type="caution">
    <text evidence="1">The sequence shown here is derived from an EMBL/GenBank/DDBJ whole genome shotgun (WGS) entry which is preliminary data.</text>
</comment>